<dbReference type="Gene3D" id="3.40.50.1820">
    <property type="entry name" value="alpha/beta hydrolase"/>
    <property type="match status" value="1"/>
</dbReference>
<proteinExistence type="predicted"/>
<reference evidence="3" key="1">
    <citation type="submission" date="2020-08" db="EMBL/GenBank/DDBJ databases">
        <title>Whole genome shotgun sequence of Polymorphospora rubra NBRC 101157.</title>
        <authorList>
            <person name="Komaki H."/>
            <person name="Tamura T."/>
        </authorList>
    </citation>
    <scope>NUCLEOTIDE SEQUENCE</scope>
    <source>
        <strain evidence="3">NBRC 101157</strain>
    </source>
</reference>
<keyword evidence="1" id="KW-0378">Hydrolase</keyword>
<dbReference type="InterPro" id="IPR050266">
    <property type="entry name" value="AB_hydrolase_sf"/>
</dbReference>
<feature type="domain" description="AB hydrolase-1" evidence="2">
    <location>
        <begin position="11"/>
        <end position="245"/>
    </location>
</feature>
<dbReference type="PANTHER" id="PTHR43798:SF31">
    <property type="entry name" value="AB HYDROLASE SUPERFAMILY PROTEIN YCLE"/>
    <property type="match status" value="1"/>
</dbReference>
<dbReference type="EMBL" id="AP023359">
    <property type="protein sequence ID" value="BCJ64694.1"/>
    <property type="molecule type" value="Genomic_DNA"/>
</dbReference>
<dbReference type="GO" id="GO:0016787">
    <property type="term" value="F:hydrolase activity"/>
    <property type="evidence" value="ECO:0007669"/>
    <property type="project" value="UniProtKB-KW"/>
</dbReference>
<dbReference type="SUPFAM" id="SSF53474">
    <property type="entry name" value="alpha/beta-Hydrolases"/>
    <property type="match status" value="1"/>
</dbReference>
<evidence type="ECO:0000259" key="2">
    <source>
        <dbReference type="Pfam" id="PF00561"/>
    </source>
</evidence>
<sequence length="273" mass="28421">MSIHHDRGTGPTLLVLPGLAATAGFLAEAVADLAVDHRVVTVELPGHGRNTGGTASLATAAEDVHRTVEALDLRDVTLLGWSLGATVAYGYLERFGAARAAGLVSVEQTPRLVGDDGWPYPAFGNLTTAAAGQFRQAIAADYGAFADNLVRGSFAAGADPDPAVVADLIAQAGRCDPEAVGALLADAVAADWRERISRLTVPTLLVHGARSQVYPGAVGGWLADAIPGARLETFDHSGHLPFIEERDRFTRTVREFVARVAAPARTPGSEADG</sequence>
<dbReference type="GO" id="GO:0016020">
    <property type="term" value="C:membrane"/>
    <property type="evidence" value="ECO:0007669"/>
    <property type="project" value="TreeGrafter"/>
</dbReference>
<organism evidence="3 4">
    <name type="scientific">Polymorphospora rubra</name>
    <dbReference type="NCBI Taxonomy" id="338584"/>
    <lineage>
        <taxon>Bacteria</taxon>
        <taxon>Bacillati</taxon>
        <taxon>Actinomycetota</taxon>
        <taxon>Actinomycetes</taxon>
        <taxon>Micromonosporales</taxon>
        <taxon>Micromonosporaceae</taxon>
        <taxon>Polymorphospora</taxon>
    </lineage>
</organism>
<dbReference type="KEGG" id="pry:Prubr_17150"/>
<evidence type="ECO:0000256" key="1">
    <source>
        <dbReference type="ARBA" id="ARBA00022801"/>
    </source>
</evidence>
<accession>A0A810MVX0</accession>
<dbReference type="PANTHER" id="PTHR43798">
    <property type="entry name" value="MONOACYLGLYCEROL LIPASE"/>
    <property type="match status" value="1"/>
</dbReference>
<evidence type="ECO:0000313" key="3">
    <source>
        <dbReference type="EMBL" id="BCJ64694.1"/>
    </source>
</evidence>
<dbReference type="InterPro" id="IPR029058">
    <property type="entry name" value="AB_hydrolase_fold"/>
</dbReference>
<dbReference type="Proteomes" id="UP000680866">
    <property type="component" value="Chromosome"/>
</dbReference>
<dbReference type="RefSeq" id="WP_212823389.1">
    <property type="nucleotide sequence ID" value="NZ_AP023359.1"/>
</dbReference>
<dbReference type="InterPro" id="IPR000073">
    <property type="entry name" value="AB_hydrolase_1"/>
</dbReference>
<dbReference type="AlphaFoldDB" id="A0A810MVX0"/>
<keyword evidence="4" id="KW-1185">Reference proteome</keyword>
<evidence type="ECO:0000313" key="4">
    <source>
        <dbReference type="Proteomes" id="UP000680866"/>
    </source>
</evidence>
<gene>
    <name evidence="3" type="primary">bioH</name>
    <name evidence="3" type="ORF">Prubr_17150</name>
</gene>
<protein>
    <submittedName>
        <fullName evidence="3">O-methylpimelyl-ACP methylesterase</fullName>
    </submittedName>
</protein>
<name>A0A810MVX0_9ACTN</name>
<dbReference type="Pfam" id="PF00561">
    <property type="entry name" value="Abhydrolase_1"/>
    <property type="match status" value="1"/>
</dbReference>